<organism evidence="5 6">
    <name type="scientific">Actinomadura yumaensis</name>
    <dbReference type="NCBI Taxonomy" id="111807"/>
    <lineage>
        <taxon>Bacteria</taxon>
        <taxon>Bacillati</taxon>
        <taxon>Actinomycetota</taxon>
        <taxon>Actinomycetes</taxon>
        <taxon>Streptosporangiales</taxon>
        <taxon>Thermomonosporaceae</taxon>
        <taxon>Actinomadura</taxon>
    </lineage>
</organism>
<dbReference type="PANTHER" id="PTHR11104">
    <property type="entry name" value="AMINOGLYCOSIDE N3-ACETYLTRANSFERASE"/>
    <property type="match status" value="1"/>
</dbReference>
<dbReference type="Proteomes" id="UP001596380">
    <property type="component" value="Unassembled WGS sequence"/>
</dbReference>
<dbReference type="InterPro" id="IPR028345">
    <property type="entry name" value="Antibiotic_NAT-like"/>
</dbReference>
<comment type="similarity">
    <text evidence="1 4">Belongs to the antibiotic N-acetyltransferase family.</text>
</comment>
<evidence type="ECO:0000313" key="6">
    <source>
        <dbReference type="Proteomes" id="UP001596380"/>
    </source>
</evidence>
<evidence type="ECO:0000256" key="3">
    <source>
        <dbReference type="ARBA" id="ARBA00023315"/>
    </source>
</evidence>
<comment type="caution">
    <text evidence="5">The sequence shown here is derived from an EMBL/GenBank/DDBJ whole genome shotgun (WGS) entry which is preliminary data.</text>
</comment>
<sequence>MTVTTERLAEAIDRLDLAGRAVMAHTSLRSFGERVEGGPDAILDALLDQGCTVLVPSFSEPQFGVAPPPGLRPSRNALDYASPFAIPDAPPAVYTVDCGVVNAGMGALPARLVAREGARRGHHPLNSFAALGPDASALVGAQAPDDVYAPIRALVERDGAILQIGVGLDRMTALHYAEQLSGRRLFVRWALRPDGEVCAVEVGSCSEGFPRLAPYLRARTATVAASRWNAYEARATVDAAVAALTADQTITRCADPNCLRCEDSIAGGPIGPVALG</sequence>
<reference evidence="6" key="1">
    <citation type="journal article" date="2019" name="Int. J. Syst. Evol. Microbiol.">
        <title>The Global Catalogue of Microorganisms (GCM) 10K type strain sequencing project: providing services to taxonomists for standard genome sequencing and annotation.</title>
        <authorList>
            <consortium name="The Broad Institute Genomics Platform"/>
            <consortium name="The Broad Institute Genome Sequencing Center for Infectious Disease"/>
            <person name="Wu L."/>
            <person name="Ma J."/>
        </authorList>
    </citation>
    <scope>NUCLEOTIDE SEQUENCE [LARGE SCALE GENOMIC DNA]</scope>
    <source>
        <strain evidence="6">JCM 3369</strain>
    </source>
</reference>
<dbReference type="InterPro" id="IPR003679">
    <property type="entry name" value="Amioglycoside_AcTrfase"/>
</dbReference>
<gene>
    <name evidence="5" type="ORF">ACFQKB_04245</name>
</gene>
<keyword evidence="6" id="KW-1185">Reference proteome</keyword>
<dbReference type="SUPFAM" id="SSF110710">
    <property type="entry name" value="TTHA0583/YokD-like"/>
    <property type="match status" value="1"/>
</dbReference>
<dbReference type="PANTHER" id="PTHR11104:SF0">
    <property type="entry name" value="SPBETA PROPHAGE-DERIVED AMINOGLYCOSIDE N(3')-ACETYLTRANSFERASE-LIKE PROTEIN YOKD"/>
    <property type="match status" value="1"/>
</dbReference>
<keyword evidence="3 4" id="KW-0012">Acyltransferase</keyword>
<dbReference type="EMBL" id="JBHSXS010000002">
    <property type="protein sequence ID" value="MFC6878969.1"/>
    <property type="molecule type" value="Genomic_DNA"/>
</dbReference>
<name>A0ABW2CBV3_9ACTN</name>
<keyword evidence="2 4" id="KW-0808">Transferase</keyword>
<evidence type="ECO:0000256" key="1">
    <source>
        <dbReference type="ARBA" id="ARBA00006383"/>
    </source>
</evidence>
<proteinExistence type="inferred from homology"/>
<dbReference type="EC" id="2.3.1.-" evidence="4"/>
<comment type="catalytic activity">
    <reaction evidence="4">
        <text>a 2-deoxystreptamine antibiotic + acetyl-CoA = an N(3)-acetyl-2-deoxystreptamine antibiotic + CoA + H(+)</text>
        <dbReference type="Rhea" id="RHEA:12665"/>
        <dbReference type="ChEBI" id="CHEBI:15378"/>
        <dbReference type="ChEBI" id="CHEBI:57287"/>
        <dbReference type="ChEBI" id="CHEBI:57288"/>
        <dbReference type="ChEBI" id="CHEBI:57921"/>
        <dbReference type="ChEBI" id="CHEBI:77452"/>
        <dbReference type="EC" id="2.3.1.81"/>
    </reaction>
</comment>
<dbReference type="RefSeq" id="WP_160823687.1">
    <property type="nucleotide sequence ID" value="NZ_JBHSXE010000001.1"/>
</dbReference>
<protein>
    <recommendedName>
        <fullName evidence="4">Aminoglycoside N(3)-acetyltransferase</fullName>
        <ecNumber evidence="4">2.3.1.-</ecNumber>
    </recommendedName>
</protein>
<evidence type="ECO:0000256" key="4">
    <source>
        <dbReference type="RuleBase" id="RU365031"/>
    </source>
</evidence>
<keyword evidence="4" id="KW-0046">Antibiotic resistance</keyword>
<evidence type="ECO:0000313" key="5">
    <source>
        <dbReference type="EMBL" id="MFC6878969.1"/>
    </source>
</evidence>
<evidence type="ECO:0000256" key="2">
    <source>
        <dbReference type="ARBA" id="ARBA00022679"/>
    </source>
</evidence>
<accession>A0ABW2CBV3</accession>
<dbReference type="Pfam" id="PF02522">
    <property type="entry name" value="Antibiotic_NAT"/>
    <property type="match status" value="1"/>
</dbReference>